<proteinExistence type="predicted"/>
<organism evidence="1 2">
    <name type="scientific">Hyalomma asiaticum</name>
    <name type="common">Tick</name>
    <dbReference type="NCBI Taxonomy" id="266040"/>
    <lineage>
        <taxon>Eukaryota</taxon>
        <taxon>Metazoa</taxon>
        <taxon>Ecdysozoa</taxon>
        <taxon>Arthropoda</taxon>
        <taxon>Chelicerata</taxon>
        <taxon>Arachnida</taxon>
        <taxon>Acari</taxon>
        <taxon>Parasitiformes</taxon>
        <taxon>Ixodida</taxon>
        <taxon>Ixodoidea</taxon>
        <taxon>Ixodidae</taxon>
        <taxon>Hyalomminae</taxon>
        <taxon>Hyalomma</taxon>
    </lineage>
</organism>
<accession>A0ACB7T9R6</accession>
<evidence type="ECO:0000313" key="2">
    <source>
        <dbReference type="Proteomes" id="UP000821845"/>
    </source>
</evidence>
<reference evidence="1" key="1">
    <citation type="submission" date="2020-05" db="EMBL/GenBank/DDBJ databases">
        <title>Large-scale comparative analyses of tick genomes elucidate their genetic diversity and vector capacities.</title>
        <authorList>
            <person name="Jia N."/>
            <person name="Wang J."/>
            <person name="Shi W."/>
            <person name="Du L."/>
            <person name="Sun Y."/>
            <person name="Zhan W."/>
            <person name="Jiang J."/>
            <person name="Wang Q."/>
            <person name="Zhang B."/>
            <person name="Ji P."/>
            <person name="Sakyi L.B."/>
            <person name="Cui X."/>
            <person name="Yuan T."/>
            <person name="Jiang B."/>
            <person name="Yang W."/>
            <person name="Lam T.T.-Y."/>
            <person name="Chang Q."/>
            <person name="Ding S."/>
            <person name="Wang X."/>
            <person name="Zhu J."/>
            <person name="Ruan X."/>
            <person name="Zhao L."/>
            <person name="Wei J."/>
            <person name="Que T."/>
            <person name="Du C."/>
            <person name="Cheng J."/>
            <person name="Dai P."/>
            <person name="Han X."/>
            <person name="Huang E."/>
            <person name="Gao Y."/>
            <person name="Liu J."/>
            <person name="Shao H."/>
            <person name="Ye R."/>
            <person name="Li L."/>
            <person name="Wei W."/>
            <person name="Wang X."/>
            <person name="Wang C."/>
            <person name="Yang T."/>
            <person name="Huo Q."/>
            <person name="Li W."/>
            <person name="Guo W."/>
            <person name="Chen H."/>
            <person name="Zhou L."/>
            <person name="Ni X."/>
            <person name="Tian J."/>
            <person name="Zhou Y."/>
            <person name="Sheng Y."/>
            <person name="Liu T."/>
            <person name="Pan Y."/>
            <person name="Xia L."/>
            <person name="Li J."/>
            <person name="Zhao F."/>
            <person name="Cao W."/>
        </authorList>
    </citation>
    <scope>NUCLEOTIDE SEQUENCE</scope>
    <source>
        <strain evidence="1">Hyas-2018</strain>
    </source>
</reference>
<dbReference type="Proteomes" id="UP000821845">
    <property type="component" value="Chromosome 10"/>
</dbReference>
<keyword evidence="2" id="KW-1185">Reference proteome</keyword>
<protein>
    <submittedName>
        <fullName evidence="1">Uncharacterized protein</fullName>
    </submittedName>
</protein>
<dbReference type="EMBL" id="CM023490">
    <property type="protein sequence ID" value="KAH6942861.1"/>
    <property type="molecule type" value="Genomic_DNA"/>
</dbReference>
<gene>
    <name evidence="1" type="ORF">HPB50_011348</name>
</gene>
<comment type="caution">
    <text evidence="1">The sequence shown here is derived from an EMBL/GenBank/DDBJ whole genome shotgun (WGS) entry which is preliminary data.</text>
</comment>
<name>A0ACB7T9R6_HYAAI</name>
<evidence type="ECO:0000313" key="1">
    <source>
        <dbReference type="EMBL" id="KAH6942861.1"/>
    </source>
</evidence>
<sequence>MHYLPNLRKLLITKKKEKPARVKLHQPLDFHAHKNKVSGASTVAPGAEPPTPQPPLGNRLRPQLISQRVAAAVPVPQELRNWAQDIPWRRAAYACVAVALVVGICGGALVLARYREVEKPTCDEACTEYTRLLGQTMDWSVEPCQNFHRFVCGRMASNATPVRRLVNLRFITAVIKDARNEDVPAEGQTVAQRAARLFKTCDDVVTQDTDYVPRIRGYMRDANIHWPQHPASRDAASVDVLSSMLQLSERWGWPCFFEFTTEGGRDTAFEISVAPTIQLEQFQYNALSLGVGSPAHRRYFETLYAHYSGGVADGITFEEMLDYEAEIMGPLLSVLFLPAETYVYERDTSDTSGMRQRWVTTIVSHYDLSGNEAIQIVATKRQYFEVVLELIATKEEVLELVIGWLCVQYTSWFANRQLIANFYNYPEDADLFHRRVCLAFTVSLTGIGIIVPYVQRVYTEAVRADVSRIARAVRRTVYQTLDEATYPWLELGSVFNYLDIALSHDLDASALCVSKKHPSDNSRGHILDYPSHAFRDKRAPTPSGSKRRPGLVVTGAALDVALSVLKQTPSFHDERLRNLPLTGRQLFYVIHCYTYCGYPNGQSSCNEPLRHKEDFVKAFSVSDPKPHAV</sequence>